<dbReference type="Pfam" id="PF08220">
    <property type="entry name" value="HTH_DeoR"/>
    <property type="match status" value="1"/>
</dbReference>
<evidence type="ECO:0000256" key="2">
    <source>
        <dbReference type="ARBA" id="ARBA00023125"/>
    </source>
</evidence>
<keyword evidence="3" id="KW-0804">Transcription</keyword>
<dbReference type="RefSeq" id="WP_086358152.1">
    <property type="nucleotide sequence ID" value="NZ_VMHL01000003.1"/>
</dbReference>
<protein>
    <submittedName>
        <fullName evidence="5">DeoR/GlpR transcriptional regulator</fullName>
    </submittedName>
</protein>
<evidence type="ECO:0000313" key="6">
    <source>
        <dbReference type="Proteomes" id="UP000319138"/>
    </source>
</evidence>
<feature type="domain" description="HTH deoR-type" evidence="4">
    <location>
        <begin position="8"/>
        <end position="63"/>
    </location>
</feature>
<dbReference type="SMART" id="SM01134">
    <property type="entry name" value="DeoRC"/>
    <property type="match status" value="1"/>
</dbReference>
<evidence type="ECO:0000256" key="3">
    <source>
        <dbReference type="ARBA" id="ARBA00023163"/>
    </source>
</evidence>
<dbReference type="InterPro" id="IPR001034">
    <property type="entry name" value="DeoR_HTH"/>
</dbReference>
<keyword evidence="1" id="KW-0805">Transcription regulation</keyword>
<reference evidence="5 6" key="1">
    <citation type="submission" date="2019-07" db="EMBL/GenBank/DDBJ databases">
        <title>Gilliamella genomes.</title>
        <authorList>
            <person name="Zheng H."/>
        </authorList>
    </citation>
    <scope>NUCLEOTIDE SEQUENCE [LARGE SCALE GENOMIC DNA]</scope>
    <source>
        <strain evidence="5 6">W8131</strain>
    </source>
</reference>
<dbReference type="InterPro" id="IPR037171">
    <property type="entry name" value="NagB/RpiA_transferase-like"/>
</dbReference>
<gene>
    <name evidence="5" type="ORF">FPQ14_07470</name>
</gene>
<dbReference type="Proteomes" id="UP000319138">
    <property type="component" value="Unassembled WGS sequence"/>
</dbReference>
<dbReference type="SUPFAM" id="SSF46785">
    <property type="entry name" value="Winged helix' DNA-binding domain"/>
    <property type="match status" value="1"/>
</dbReference>
<comment type="caution">
    <text evidence="5">The sequence shown here is derived from an EMBL/GenBank/DDBJ whole genome shotgun (WGS) entry which is preliminary data.</text>
</comment>
<dbReference type="InterPro" id="IPR018356">
    <property type="entry name" value="Tscrpt_reg_HTH_DeoR_CS"/>
</dbReference>
<evidence type="ECO:0000256" key="1">
    <source>
        <dbReference type="ARBA" id="ARBA00023015"/>
    </source>
</evidence>
<sequence length="277" mass="31644">MAKVSSALLKRRLEIAEIVRKCGEIKVDELSDILQVSHVTIRQDLTYLEHQGYLKRFFGKAIYISPEDFINNSTSVYPSRLASYFNVDNNDIKLVTTCLNYINNGDTIFLSHGSLIRKLIPFLHNKKYLTVILNDLNNAQLVKEFSDAEVILIGGVLDKSNVLKHSNLSSSIINQFSFSNFIFEFSAINANDYLVIQDIEHQEIYQQILKNADHSIGILPPQMKINENNTIGKLKNTDVIVLSRSVVNEYHQQLLNSNFKQVTTDKYCVTYHNVLEV</sequence>
<dbReference type="PANTHER" id="PTHR30363:SF44">
    <property type="entry name" value="AGA OPERON TRANSCRIPTIONAL REPRESSOR-RELATED"/>
    <property type="match status" value="1"/>
</dbReference>
<dbReference type="GO" id="GO:0003677">
    <property type="term" value="F:DNA binding"/>
    <property type="evidence" value="ECO:0007669"/>
    <property type="project" value="UniProtKB-KW"/>
</dbReference>
<dbReference type="InterPro" id="IPR014036">
    <property type="entry name" value="DeoR-like_C"/>
</dbReference>
<dbReference type="PROSITE" id="PS51000">
    <property type="entry name" value="HTH_DEOR_2"/>
    <property type="match status" value="1"/>
</dbReference>
<proteinExistence type="predicted"/>
<dbReference type="AlphaFoldDB" id="A0A556RKF6"/>
<name>A0A556RKF6_9GAMM</name>
<dbReference type="EMBL" id="VMHL01000003">
    <property type="protein sequence ID" value="TSJ89335.1"/>
    <property type="molecule type" value="Genomic_DNA"/>
</dbReference>
<dbReference type="InterPro" id="IPR050313">
    <property type="entry name" value="Carb_Metab_HTH_regulators"/>
</dbReference>
<organism evidence="5 6">
    <name type="scientific">Gilliamella apicola</name>
    <dbReference type="NCBI Taxonomy" id="1196095"/>
    <lineage>
        <taxon>Bacteria</taxon>
        <taxon>Pseudomonadati</taxon>
        <taxon>Pseudomonadota</taxon>
        <taxon>Gammaproteobacteria</taxon>
        <taxon>Orbales</taxon>
        <taxon>Orbaceae</taxon>
        <taxon>Gilliamella</taxon>
    </lineage>
</organism>
<dbReference type="SUPFAM" id="SSF100950">
    <property type="entry name" value="NagB/RpiA/CoA transferase-like"/>
    <property type="match status" value="1"/>
</dbReference>
<dbReference type="PROSITE" id="PS00894">
    <property type="entry name" value="HTH_DEOR_1"/>
    <property type="match status" value="1"/>
</dbReference>
<dbReference type="InterPro" id="IPR036390">
    <property type="entry name" value="WH_DNA-bd_sf"/>
</dbReference>
<dbReference type="Gene3D" id="1.10.10.10">
    <property type="entry name" value="Winged helix-like DNA-binding domain superfamily/Winged helix DNA-binding domain"/>
    <property type="match status" value="1"/>
</dbReference>
<keyword evidence="2" id="KW-0238">DNA-binding</keyword>
<accession>A0A556RKF6</accession>
<dbReference type="Pfam" id="PF00455">
    <property type="entry name" value="DeoRC"/>
    <property type="match status" value="1"/>
</dbReference>
<dbReference type="SMART" id="SM00420">
    <property type="entry name" value="HTH_DEOR"/>
    <property type="match status" value="1"/>
</dbReference>
<dbReference type="InterPro" id="IPR036388">
    <property type="entry name" value="WH-like_DNA-bd_sf"/>
</dbReference>
<evidence type="ECO:0000313" key="5">
    <source>
        <dbReference type="EMBL" id="TSJ89335.1"/>
    </source>
</evidence>
<evidence type="ECO:0000259" key="4">
    <source>
        <dbReference type="PROSITE" id="PS51000"/>
    </source>
</evidence>
<dbReference type="GO" id="GO:0003700">
    <property type="term" value="F:DNA-binding transcription factor activity"/>
    <property type="evidence" value="ECO:0007669"/>
    <property type="project" value="InterPro"/>
</dbReference>
<dbReference type="PANTHER" id="PTHR30363">
    <property type="entry name" value="HTH-TYPE TRANSCRIPTIONAL REGULATOR SRLR-RELATED"/>
    <property type="match status" value="1"/>
</dbReference>